<dbReference type="Gene3D" id="3.30.420.10">
    <property type="entry name" value="Ribonuclease H-like superfamily/Ribonuclease H"/>
    <property type="match status" value="1"/>
</dbReference>
<evidence type="ECO:0000313" key="21">
    <source>
        <dbReference type="Proteomes" id="UP000694866"/>
    </source>
</evidence>
<feature type="compositionally biased region" description="Polar residues" evidence="15">
    <location>
        <begin position="1335"/>
        <end position="1348"/>
    </location>
</feature>
<dbReference type="FunFam" id="1.10.287.690:FF:000002">
    <property type="entry name" value="DNA polymerase zeta"/>
    <property type="match status" value="1"/>
</dbReference>
<feature type="region of interest" description="Disordered" evidence="15">
    <location>
        <begin position="1426"/>
        <end position="1478"/>
    </location>
</feature>
<dbReference type="PANTHER" id="PTHR45812:SF1">
    <property type="entry name" value="DNA POLYMERASE ZETA CATALYTIC SUBUNIT"/>
    <property type="match status" value="1"/>
</dbReference>
<feature type="compositionally biased region" description="Low complexity" evidence="15">
    <location>
        <begin position="349"/>
        <end position="364"/>
    </location>
</feature>
<evidence type="ECO:0000256" key="3">
    <source>
        <dbReference type="ARBA" id="ARBA00012417"/>
    </source>
</evidence>
<feature type="compositionally biased region" description="Low complexity" evidence="15">
    <location>
        <begin position="1979"/>
        <end position="1992"/>
    </location>
</feature>
<feature type="region of interest" description="Disordered" evidence="15">
    <location>
        <begin position="1965"/>
        <end position="2070"/>
    </location>
</feature>
<dbReference type="GO" id="GO:0000166">
    <property type="term" value="F:nucleotide binding"/>
    <property type="evidence" value="ECO:0007669"/>
    <property type="project" value="InterPro"/>
</dbReference>
<dbReference type="Pfam" id="PF00136">
    <property type="entry name" value="DNA_pol_B"/>
    <property type="match status" value="1"/>
</dbReference>
<dbReference type="Gene3D" id="1.10.132.60">
    <property type="entry name" value="DNA polymerase family B, C-terminal domain"/>
    <property type="match status" value="1"/>
</dbReference>
<comment type="cofactor">
    <cofactor evidence="1">
        <name>[4Fe-4S] cluster</name>
        <dbReference type="ChEBI" id="CHEBI:49883"/>
    </cofactor>
</comment>
<feature type="region of interest" description="Disordered" evidence="15">
    <location>
        <begin position="1322"/>
        <end position="1348"/>
    </location>
</feature>
<evidence type="ECO:0000256" key="5">
    <source>
        <dbReference type="ARBA" id="ARBA00022679"/>
    </source>
</evidence>
<dbReference type="KEGG" id="fas:105263259"/>
<sequence>MFSVRLVTADSYQAQPLPQLDPTFSVFRGSEIKNVPVIRVFGTTPTGEKTCLHVHGVFPYLYVPYTGEENEDRLAYRLAASLDAAINISLGSANSTTQHVYQIQRVAGIPFYGYHKREHQFFKISFYNPAIMKKAADLLQTGAVLGQSLQPHEAHLNYTLQFMMDYNLYGMSFINLSSVKHRRGNESTVDMITSYDSVITPVDNVEYLPVNVLRQSICELEIDAIASDILNREDLAKGIELNPGLLAIWNEERERRKQAGLGGGDTQLVNPKSPQRPPFRPTDSDLYQEQRLARRLLMLSQADESTLSMSTNPAPYPAEVTQGDVILNASNFGSLSIPTSDKTQRPNETLSLSSLGSTHSSQTSHECSVLDSDDLPLVELLENLARDSNTKETVDEDSVLGTQVSSLSQEEDKSEDDSCTNEDLNLTCLELDSWSSWEGGRRPTTLESPHKCSLTDDEMDSTLLGALLAAGIDTDPSSPQSLESSVPQLDGAGDLCSSLLDSEEEENLQMEVGHNSQMTKIAVCSQVTPSNSSLSPSTSSSASEGTSQDSWGLKYSPITYEHLTDDLVDDIENMMHENLMLEMNFTNEEVPVGVSLVEDETIPIERVLNGDPCFTETAELDKSDLTELQDQYVSLLDRQLLSEIYENSQNLDLINNTATEDTGNCQVGGQGIDFVQAECVIQNVQETHRELCKQNTGIDASAVDENCEQVNRHTSDSSDYNCNVVATWEELHDFPYLPKGIIKRKCTQKLSNQGIERRKSKVTAKSEVQSCSGEVCEGPREPVEGNTLGSLKIQGNQLRENLMDVRVFPRVQYSPYLLGENETLVAPILADFEELTEPLSPGDVPLTSNYCSDRSHRGIIFGEDQHRHCVYSFNHRKFVQDYVFTSNEIWVIEKRKRGKAGTGSVITSKLCNRECRLPCVLLEKINIEESEEQGENIEVVKDLDSISSALPPDDSARNDLDYCTPGVDSIDVDVSVDDTRKERNTFTRITRQSERNFIQSQSSTESGDGPVIIRRVFEEKTSGSTCVKKRKIILKVGSNTDSQSDDSRVEDKSKVSLKTRRKLRRVKDKVPANMAVEDSQELENEINGSASVGDVQCIRQVLPVVESLKSTSRPRIVCSIKTKRLGMKWLLSLTSKHPRKINQMVQSKLPTPQPQIRKVETITQRYKLRVRRREPEGKSIVEPVEDEKVEATTCHVTAEVEVNNSPVLAGLIHGVDVAKGESEEIEPSVSGDKIPVTNDETTPVYTNTVAEVNLYSGKDYTIDAVSQEIPQLLFAEDSNASFNENTINMMSLKRSVDEIEANSTADQSENFSVKSFDGDEYSDHESGILSMADDSGSNGTLNNDVGDSANSPSSFRALLINELQKGKRCERCERCDCNSYMSMLTMSTEGPRTGSLRSEKIFLQEEKMSLVTKSIFRLIGDDTQLNTNTGRGLIENSPDSEDDTLKDVSDKNLDSDFPSEERFSSTPKSSPKSSPKKISILRRIYSSNSEPLHCDEIQGEARGHRGKIFVEDEGSGNHQSSDMNGVQLDCNLSAIDEYKTLSQGDCRDAGGQCLRPLGGVEEGSEVRRQRESYLEVVLEEDHNGELIMGTGEWGNSGKTLSCTETGTGERFNGECGGDSKTTSTAVLADYNYKSGEGTSGDIAGDVARERLSGVENGEMCLSRVEASDGGNLVSIGDDRCTKCLAISQSAVLEKIVEPTVENLAIRSSELIDIDENTQDTFILDTRSDEIETCVQNTIRGIDELSLADTIIMDPSPDNSRDNNDEPLLVDGILGDERSCVMEDKQLSEDAITGDFNSANQVSVVDKNSTDAESIGEGIGEEFGMGNGEIGFDGITMVEKNTGESTNLPSENTRDSELRFVEYIEETVVIEEMRESRITDDDDVAGHSTGGVGVEEAGQREKVFVDDNDTAGISAIVQRETDKDSLSGVGDDDASGVHSTVEKESQKVIEQFIDDNDTIKASIVEKESQGPAESKAVLANDNDNPQVVNQNLPSEQSESPEEYLKADGGDNEDSEALSATGEKVEENLKDDDYSETIDQNNSCPDVPEVQVEPEVRTDSSNIYPITQDPPDLTSLKNSEEGHELSSLNDNEEIEFFNSPETSEDETINVIINNLDHDEEVEESSSTSNKIIPMPVRPNDVTESTEPPEPTENVIALVNRIKHSTETLPNELITLPPDLPTTEVPVPFPKCSRLFVKLERLNADLVAKYLKSLPQKSKEEMPQLKIKKRVRFSSEIIYFGSDEIRPLKDIPDEEYTDTTETALSCVDEPETEETSEVLDKLAIETSQTSTEWKVDGGTPRKDSNTALTRKKSRDSDEDEPKCHKRVKVAEIQPEIIQSETSNPPEIKEENASESTDDLPEIVYDSRSAANSEQQKNVISRSFPQLINVIEVIDVPSDTRDSRQRSVFPPGVMSEVISERILEAEASLLPSESIPRLEFTRMSKMPSKRSRSPSSSIPSVVSIISPQSLESSIFDDIHPAHCNRYVNTYVIQSAYRTKYHTVSVDKRLALTQITTRDSKLRARSSKERFLVQLGLYPLNPNLQENWVVEDRHVAYIQRQEPRVMLHRLNAPTLKRYGYNHRFKSNRSGKRFLNGNDFKIPAYDGPADLTSSDSETSDNETDITVEEREKRVCSYKSIRNKERLTTPSKRKHPESLEESPVAVKCLRTTPKRTPSRPSMLKSPGRLSGNYTPLKIIVTSPKVRREASDTTEQLTIDADDGASAYCLTPRRREQGLHENLLRGRISQATPIQRSGSDRKLELTCIEKSSRDDTSGCGGTRESYCEETVRGVLSVGQDVSRDMNVRKNLFTKGSRLLEDINISPKASTSRDIEIQRENIGEGHSKGLAAERGSLFLDEEEEDFRLKYSTLEKTMLGGIEEEKEEETVQTEYEEDNLCDITFTQYICSQLPKITRSSSEKSSSQTLGDPKKSIKIIPRYSPPSVERINATMASYGIPTCRNPQPFFSKQADAPGQKELAHRMLKVPGKGLADVVPHKSILEDVTGLNRWRRLKINEFHPSKGKILASSIRQSLAGHRSIIIAPLILPPSLKSVKTWMKAREYLNRKKDEKNQQTKHIKLETNTENQNTSKRENAESDENTSDSSDSSIVGPSPEKIIHSNSLRLLGRTPRNYQVERTLLTSTFKTWQSMSPMEAEKSMNADKSYPDVSGRSSNKSLNPSVMGMLEESKLFRTESSNHPGISSGQIECVSNSTRNDVEMENMQNAKAVTTYQYITLMCVEVHVTTRGDLLPDPDHDPLSAIFYAIQSDVPPESQIKPLVHGVIAVAPEGSTKIGYSYGTSVPLDITLVPNESSLFEAFIKLVTATDPEIFIGWELEALSWGYIFQRAATFGVNLNKRISRIPGVQYKWEATTPDLDALGEIKLPGRVVLDIWRIMRHEMALLSYSFENVMYHVMNERIPCPSFRTLTEWWEGDMRVRWKVVEHYGVRVLGTLRILEQLDIIGRTSEHARLFGIQFNEVFTRGSQFRVESIMLRLAKPLNYVAVSPSPQQRAAMRAMEALPLIMEPESIFYSDPVIVLDFQSLYPSIIIAHNYCFSTCLGRNERIGQQHPFEFGASVLKVTRNTALKLQGKVNFAPCGVAFVKPEVRVGILPRMLTEILETRFMVKKAMKDHDKNDKTLQRVLHSRQLGLKFLANVTYGYTAANFTGRMPCMEVGDSVVSKGKETLERAIKLVESTAKWGARVVYGDTDSLFILAPGKSKDEAFKIGYEMAEAVTADNPSPVKLKFEKVLFPAILQTKKRYCGYMYESPEQEKPTYLAKGIETVRRDGCPAVSKILEKTLKILFDTKDVSQVKQYVVRQLEKILTGKVSLQDLTFAKEFRGMRGYKERACVPALELTRRLMKKDPRALPRHSERVKYVIIAGAPNQALIHCVRSPWEVLNDPGLRPNAVYYVTRVIIPPLNRCLNLMGVDVNTWYREMPHRHILHNPTALPGDKQKQTIFQYFGNIVCAACGQTSSRALCYDCHSRPSDTLVVLNEKLRWLERVYEQATSICQSCTGRGDAPQCISLDCPVLYRRAQAQRELTQGAQLERIIKQENIDF</sequence>
<comment type="catalytic activity">
    <reaction evidence="14">
        <text>DNA(n) + a 2'-deoxyribonucleoside 5'-triphosphate = DNA(n+1) + diphosphate</text>
        <dbReference type="Rhea" id="RHEA:22508"/>
        <dbReference type="Rhea" id="RHEA-COMP:17339"/>
        <dbReference type="Rhea" id="RHEA-COMP:17340"/>
        <dbReference type="ChEBI" id="CHEBI:33019"/>
        <dbReference type="ChEBI" id="CHEBI:61560"/>
        <dbReference type="ChEBI" id="CHEBI:173112"/>
        <dbReference type="EC" id="2.7.7.7"/>
    </reaction>
</comment>
<evidence type="ECO:0000256" key="7">
    <source>
        <dbReference type="ARBA" id="ARBA00022723"/>
    </source>
</evidence>
<dbReference type="Pfam" id="PF24065">
    <property type="entry name" value="REV3_N"/>
    <property type="match status" value="1"/>
</dbReference>
<feature type="region of interest" description="Disordered" evidence="15">
    <location>
        <begin position="2600"/>
        <end position="2619"/>
    </location>
</feature>
<evidence type="ECO:0000256" key="15">
    <source>
        <dbReference type="SAM" id="MobiDB-lite"/>
    </source>
</evidence>
<feature type="domain" description="DNA-directed DNA polymerase family B exonuclease" evidence="17">
    <location>
        <begin position="3218"/>
        <end position="3401"/>
    </location>
</feature>
<keyword evidence="6" id="KW-0548">Nucleotidyltransferase</keyword>
<accession>A0A9R1TSQ9</accession>
<dbReference type="GO" id="GO:0000724">
    <property type="term" value="P:double-strand break repair via homologous recombination"/>
    <property type="evidence" value="ECO:0007669"/>
    <property type="project" value="TreeGrafter"/>
</dbReference>
<feature type="region of interest" description="Disordered" evidence="15">
    <location>
        <begin position="335"/>
        <end position="368"/>
    </location>
</feature>
<evidence type="ECO:0000256" key="9">
    <source>
        <dbReference type="ARBA" id="ARBA00022833"/>
    </source>
</evidence>
<keyword evidence="5" id="KW-0808">Transferase</keyword>
<dbReference type="SMART" id="SM00486">
    <property type="entry name" value="POLBc"/>
    <property type="match status" value="1"/>
</dbReference>
<feature type="compositionally biased region" description="Basic and acidic residues" evidence="15">
    <location>
        <begin position="3060"/>
        <end position="3074"/>
    </location>
</feature>
<proteinExistence type="inferred from homology"/>
<evidence type="ECO:0000256" key="10">
    <source>
        <dbReference type="ARBA" id="ARBA00022932"/>
    </source>
</evidence>
<dbReference type="InterPro" id="IPR056447">
    <property type="entry name" value="REV3_N"/>
</dbReference>
<evidence type="ECO:0000256" key="2">
    <source>
        <dbReference type="ARBA" id="ARBA00005755"/>
    </source>
</evidence>
<name>A0A9R1TSQ9_9HYME</name>
<evidence type="ECO:0000313" key="22">
    <source>
        <dbReference type="RefSeq" id="XP_011297656.1"/>
    </source>
</evidence>
<evidence type="ECO:0000259" key="19">
    <source>
        <dbReference type="Pfam" id="PF24055"/>
    </source>
</evidence>
<evidence type="ECO:0000256" key="8">
    <source>
        <dbReference type="ARBA" id="ARBA00022763"/>
    </source>
</evidence>
<dbReference type="FunFam" id="3.30.420.10:FF:000024">
    <property type="entry name" value="DNA polymerase zeta catalytic subunit"/>
    <property type="match status" value="1"/>
</dbReference>
<keyword evidence="8" id="KW-0227">DNA damage</keyword>
<dbReference type="InterPro" id="IPR006133">
    <property type="entry name" value="DNA-dir_DNA_pol_B_exonuc"/>
</dbReference>
<dbReference type="InterPro" id="IPR036397">
    <property type="entry name" value="RNaseH_sf"/>
</dbReference>
<dbReference type="CDD" id="cd05534">
    <property type="entry name" value="POLBc_zeta"/>
    <property type="match status" value="1"/>
</dbReference>
<dbReference type="InterPro" id="IPR030559">
    <property type="entry name" value="PolZ_Rev3"/>
</dbReference>
<protein>
    <recommendedName>
        <fullName evidence="4">DNA polymerase zeta catalytic subunit</fullName>
        <ecNumber evidence="3">2.7.7.7</ecNumber>
    </recommendedName>
</protein>
<dbReference type="Pfam" id="PF03104">
    <property type="entry name" value="DNA_pol_B_exo1"/>
    <property type="match status" value="1"/>
</dbReference>
<dbReference type="PROSITE" id="PS00116">
    <property type="entry name" value="DNA_POLYMERASE_B"/>
    <property type="match status" value="1"/>
</dbReference>
<feature type="compositionally biased region" description="Basic and acidic residues" evidence="15">
    <location>
        <begin position="2021"/>
        <end position="2030"/>
    </location>
</feature>
<feature type="region of interest" description="Disordered" evidence="15">
    <location>
        <begin position="388"/>
        <end position="420"/>
    </location>
</feature>
<dbReference type="RefSeq" id="XP_011297656.1">
    <property type="nucleotide sequence ID" value="XM_011299354.1"/>
</dbReference>
<feature type="region of interest" description="Disordered" evidence="15">
    <location>
        <begin position="3060"/>
        <end position="3108"/>
    </location>
</feature>
<dbReference type="GeneID" id="105263259"/>
<dbReference type="GO" id="GO:0005634">
    <property type="term" value="C:nucleus"/>
    <property type="evidence" value="ECO:0007669"/>
    <property type="project" value="TreeGrafter"/>
</dbReference>
<keyword evidence="13" id="KW-0234">DNA repair</keyword>
<dbReference type="FunFam" id="1.10.132.60:FF:000005">
    <property type="entry name" value="Putative DNA polymerase zeta catalytic subunit"/>
    <property type="match status" value="1"/>
</dbReference>
<feature type="region of interest" description="Disordered" evidence="15">
    <location>
        <begin position="2286"/>
        <end position="2354"/>
    </location>
</feature>
<dbReference type="FunFam" id="3.30.342.10:FF:000002">
    <property type="entry name" value="DNA polymerase zeta catalytic subunit isoform X1"/>
    <property type="match status" value="1"/>
</dbReference>
<dbReference type="Pfam" id="PF24055">
    <property type="entry name" value="POL3_N"/>
    <property type="match status" value="1"/>
</dbReference>
<feature type="domain" description="C4-type zinc-finger of DNA polymerase delta" evidence="18">
    <location>
        <begin position="3959"/>
        <end position="4026"/>
    </location>
</feature>
<feature type="compositionally biased region" description="Low complexity" evidence="15">
    <location>
        <begin position="1464"/>
        <end position="1478"/>
    </location>
</feature>
<evidence type="ECO:0000256" key="1">
    <source>
        <dbReference type="ARBA" id="ARBA00001966"/>
    </source>
</evidence>
<feature type="domain" description="DNA polymerase zeta catalytic subunit N-terminal" evidence="20">
    <location>
        <begin position="1"/>
        <end position="55"/>
    </location>
</feature>
<evidence type="ECO:0000259" key="16">
    <source>
        <dbReference type="Pfam" id="PF00136"/>
    </source>
</evidence>
<dbReference type="Gene3D" id="3.30.342.10">
    <property type="entry name" value="DNA Polymerase, chain B, domain 1"/>
    <property type="match status" value="1"/>
</dbReference>
<evidence type="ECO:0000259" key="18">
    <source>
        <dbReference type="Pfam" id="PF14260"/>
    </source>
</evidence>
<keyword evidence="7" id="KW-0479">Metal-binding</keyword>
<dbReference type="GO" id="GO:0003677">
    <property type="term" value="F:DNA binding"/>
    <property type="evidence" value="ECO:0007669"/>
    <property type="project" value="InterPro"/>
</dbReference>
<dbReference type="InterPro" id="IPR006134">
    <property type="entry name" value="DNA-dir_DNA_pol_B_multi_dom"/>
</dbReference>
<dbReference type="PANTHER" id="PTHR45812">
    <property type="entry name" value="DNA POLYMERASE ZETA CATALYTIC SUBUNIT"/>
    <property type="match status" value="1"/>
</dbReference>
<dbReference type="InterPro" id="IPR025687">
    <property type="entry name" value="Znf-C4pol"/>
</dbReference>
<dbReference type="InterPro" id="IPR056435">
    <property type="entry name" value="DPOD/Z_N"/>
</dbReference>
<evidence type="ECO:0000256" key="4">
    <source>
        <dbReference type="ARBA" id="ARBA00021589"/>
    </source>
</evidence>
<dbReference type="InterPro" id="IPR023211">
    <property type="entry name" value="DNA_pol_palm_dom_sf"/>
</dbReference>
<evidence type="ECO:0000256" key="12">
    <source>
        <dbReference type="ARBA" id="ARBA00023014"/>
    </source>
</evidence>
<feature type="region of interest" description="Disordered" evidence="15">
    <location>
        <begin position="257"/>
        <end position="285"/>
    </location>
</feature>
<feature type="region of interest" description="Disordered" evidence="15">
    <location>
        <begin position="2906"/>
        <end position="2927"/>
    </location>
</feature>
<dbReference type="InterPro" id="IPR012337">
    <property type="entry name" value="RNaseH-like_sf"/>
</dbReference>
<feature type="compositionally biased region" description="Basic and acidic residues" evidence="15">
    <location>
        <begin position="1443"/>
        <end position="1463"/>
    </location>
</feature>
<dbReference type="GO" id="GO:0051536">
    <property type="term" value="F:iron-sulfur cluster binding"/>
    <property type="evidence" value="ECO:0007669"/>
    <property type="project" value="UniProtKB-KW"/>
</dbReference>
<feature type="compositionally biased region" description="Basic and acidic residues" evidence="15">
    <location>
        <begin position="2290"/>
        <end position="2301"/>
    </location>
</feature>
<feature type="compositionally biased region" description="Polar residues" evidence="15">
    <location>
        <begin position="3162"/>
        <end position="3171"/>
    </location>
</feature>
<dbReference type="GO" id="GO:0003887">
    <property type="term" value="F:DNA-directed DNA polymerase activity"/>
    <property type="evidence" value="ECO:0007669"/>
    <property type="project" value="UniProtKB-KW"/>
</dbReference>
<dbReference type="SUPFAM" id="SSF56672">
    <property type="entry name" value="DNA/RNA polymerases"/>
    <property type="match status" value="1"/>
</dbReference>
<dbReference type="EC" id="2.7.7.7" evidence="3"/>
<keyword evidence="21" id="KW-1185">Reference proteome</keyword>
<evidence type="ECO:0000256" key="13">
    <source>
        <dbReference type="ARBA" id="ARBA00023204"/>
    </source>
</evidence>
<keyword evidence="11" id="KW-0408">Iron</keyword>
<feature type="region of interest" description="Disordered" evidence="15">
    <location>
        <begin position="1916"/>
        <end position="1942"/>
    </location>
</feature>
<evidence type="ECO:0000259" key="17">
    <source>
        <dbReference type="Pfam" id="PF03104"/>
    </source>
</evidence>
<keyword evidence="10" id="KW-0239">DNA-directed DNA polymerase</keyword>
<dbReference type="Gene3D" id="1.10.287.690">
    <property type="entry name" value="Helix hairpin bin"/>
    <property type="match status" value="1"/>
</dbReference>
<dbReference type="CTD" id="136035703"/>
<dbReference type="GO" id="GO:0046872">
    <property type="term" value="F:metal ion binding"/>
    <property type="evidence" value="ECO:0007669"/>
    <property type="project" value="UniProtKB-KW"/>
</dbReference>
<feature type="region of interest" description="Disordered" evidence="15">
    <location>
        <begin position="2117"/>
        <end position="2147"/>
    </location>
</feature>
<evidence type="ECO:0000259" key="20">
    <source>
        <dbReference type="Pfam" id="PF24065"/>
    </source>
</evidence>
<comment type="similarity">
    <text evidence="2">Belongs to the DNA polymerase type-B family.</text>
</comment>
<feature type="region of interest" description="Disordered" evidence="15">
    <location>
        <begin position="527"/>
        <end position="551"/>
    </location>
</feature>
<dbReference type="InterPro" id="IPR006172">
    <property type="entry name" value="DNA-dir_DNA_pol_B"/>
</dbReference>
<keyword evidence="9" id="KW-0862">Zinc</keyword>
<dbReference type="Gene3D" id="3.90.1600.10">
    <property type="entry name" value="Palm domain of DNA polymerase"/>
    <property type="match status" value="1"/>
</dbReference>
<dbReference type="CDD" id="cd05778">
    <property type="entry name" value="DNA_polB_zeta_exo"/>
    <property type="match status" value="1"/>
</dbReference>
<feature type="domain" description="DNA-directed DNA polymerase family B multifunctional" evidence="16">
    <location>
        <begin position="3465"/>
        <end position="3916"/>
    </location>
</feature>
<dbReference type="Proteomes" id="UP000694866">
    <property type="component" value="Unplaced"/>
</dbReference>
<gene>
    <name evidence="22" type="primary">DNApol-zeta</name>
</gene>
<dbReference type="InterPro" id="IPR043502">
    <property type="entry name" value="DNA/RNA_pol_sf"/>
</dbReference>
<dbReference type="OrthoDB" id="2414538at2759"/>
<organism evidence="21 22">
    <name type="scientific">Fopius arisanus</name>
    <dbReference type="NCBI Taxonomy" id="64838"/>
    <lineage>
        <taxon>Eukaryota</taxon>
        <taxon>Metazoa</taxon>
        <taxon>Ecdysozoa</taxon>
        <taxon>Arthropoda</taxon>
        <taxon>Hexapoda</taxon>
        <taxon>Insecta</taxon>
        <taxon>Pterygota</taxon>
        <taxon>Neoptera</taxon>
        <taxon>Endopterygota</taxon>
        <taxon>Hymenoptera</taxon>
        <taxon>Apocrita</taxon>
        <taxon>Ichneumonoidea</taxon>
        <taxon>Braconidae</taxon>
        <taxon>Opiinae</taxon>
        <taxon>Fopius</taxon>
    </lineage>
</organism>
<evidence type="ECO:0000256" key="14">
    <source>
        <dbReference type="ARBA" id="ARBA00049244"/>
    </source>
</evidence>
<dbReference type="GO" id="GO:0016035">
    <property type="term" value="C:zeta DNA polymerase complex"/>
    <property type="evidence" value="ECO:0007669"/>
    <property type="project" value="InterPro"/>
</dbReference>
<keyword evidence="12" id="KW-0411">Iron-sulfur</keyword>
<dbReference type="InterPro" id="IPR042087">
    <property type="entry name" value="DNA_pol_B_thumb"/>
</dbReference>
<dbReference type="GO" id="GO:0042276">
    <property type="term" value="P:error-prone translesion synthesis"/>
    <property type="evidence" value="ECO:0007669"/>
    <property type="project" value="TreeGrafter"/>
</dbReference>
<feature type="region of interest" description="Disordered" evidence="15">
    <location>
        <begin position="2637"/>
        <end position="2656"/>
    </location>
</feature>
<feature type="compositionally biased region" description="Low complexity" evidence="15">
    <location>
        <begin position="527"/>
        <end position="550"/>
    </location>
</feature>
<feature type="region of interest" description="Disordered" evidence="15">
    <location>
        <begin position="3147"/>
        <end position="3171"/>
    </location>
</feature>
<dbReference type="PRINTS" id="PR00106">
    <property type="entry name" value="DNAPOLB"/>
</dbReference>
<evidence type="ECO:0000256" key="11">
    <source>
        <dbReference type="ARBA" id="ARBA00023004"/>
    </source>
</evidence>
<evidence type="ECO:0000256" key="6">
    <source>
        <dbReference type="ARBA" id="ARBA00022695"/>
    </source>
</evidence>
<dbReference type="Pfam" id="PF14260">
    <property type="entry name" value="zf-C4pol"/>
    <property type="match status" value="1"/>
</dbReference>
<feature type="domain" description="DNA polymerase delta/zeta catalytic subunit N-terminal" evidence="19">
    <location>
        <begin position="56"/>
        <end position="133"/>
    </location>
</feature>
<dbReference type="SUPFAM" id="SSF53098">
    <property type="entry name" value="Ribonuclease H-like"/>
    <property type="match status" value="1"/>
</dbReference>
<reference evidence="22" key="1">
    <citation type="submission" date="2025-08" db="UniProtKB">
        <authorList>
            <consortium name="RefSeq"/>
        </authorList>
    </citation>
    <scope>IDENTIFICATION</scope>
    <source>
        <strain evidence="22">USDA-PBARC FA_bdor</strain>
        <tissue evidence="22">Whole organism</tissue>
    </source>
</reference>
<dbReference type="InterPro" id="IPR017964">
    <property type="entry name" value="DNA-dir_DNA_pol_B_CS"/>
</dbReference>